<dbReference type="Proteomes" id="UP000199249">
    <property type="component" value="Unassembled WGS sequence"/>
</dbReference>
<proteinExistence type="predicted"/>
<keyword evidence="2" id="KW-1185">Reference proteome</keyword>
<dbReference type="EMBL" id="FNOV01000011">
    <property type="protein sequence ID" value="SDY68154.1"/>
    <property type="molecule type" value="Genomic_DNA"/>
</dbReference>
<organism evidence="1 2">
    <name type="scientific">Hymenobacter psychrophilus</name>
    <dbReference type="NCBI Taxonomy" id="651662"/>
    <lineage>
        <taxon>Bacteria</taxon>
        <taxon>Pseudomonadati</taxon>
        <taxon>Bacteroidota</taxon>
        <taxon>Cytophagia</taxon>
        <taxon>Cytophagales</taxon>
        <taxon>Hymenobacteraceae</taxon>
        <taxon>Hymenobacter</taxon>
    </lineage>
</organism>
<protein>
    <submittedName>
        <fullName evidence="1">Por secretion system C-terminal sorting domain-containing protein</fullName>
    </submittedName>
</protein>
<evidence type="ECO:0000313" key="1">
    <source>
        <dbReference type="EMBL" id="SDY68154.1"/>
    </source>
</evidence>
<dbReference type="AlphaFoldDB" id="A0A1H3LVW2"/>
<evidence type="ECO:0000313" key="2">
    <source>
        <dbReference type="Proteomes" id="UP000199249"/>
    </source>
</evidence>
<dbReference type="RefSeq" id="WP_175471016.1">
    <property type="nucleotide sequence ID" value="NZ_FNOV01000011.1"/>
</dbReference>
<dbReference type="InterPro" id="IPR026444">
    <property type="entry name" value="Secre_tail"/>
</dbReference>
<reference evidence="2" key="1">
    <citation type="submission" date="2016-10" db="EMBL/GenBank/DDBJ databases">
        <authorList>
            <person name="Varghese N."/>
            <person name="Submissions S."/>
        </authorList>
    </citation>
    <scope>NUCLEOTIDE SEQUENCE [LARGE SCALE GENOMIC DNA]</scope>
    <source>
        <strain evidence="2">CGMCC 1.8975</strain>
    </source>
</reference>
<accession>A0A1H3LVW2</accession>
<gene>
    <name evidence="1" type="ORF">SAMN04488069_111143</name>
</gene>
<dbReference type="STRING" id="651662.SAMN04488069_111143"/>
<dbReference type="NCBIfam" id="TIGR04183">
    <property type="entry name" value="Por_Secre_tail"/>
    <property type="match status" value="1"/>
</dbReference>
<name>A0A1H3LVW2_9BACT</name>
<sequence>MEGKYAGLSWYLQDASGRPLQSKRVQAAQTNISLQGLSAGMYLLSVRGKDQQVKTFKLIKH</sequence>